<dbReference type="RefSeq" id="WP_023052926.1">
    <property type="nucleotide sequence ID" value="NZ_AWXA01000007.1"/>
</dbReference>
<dbReference type="SUPFAM" id="SSF55120">
    <property type="entry name" value="Pseudouridine synthase"/>
    <property type="match status" value="1"/>
</dbReference>
<dbReference type="PANTHER" id="PTHR21600:SF71">
    <property type="entry name" value="PSEUDOURIDINE SYNTHASE"/>
    <property type="match status" value="1"/>
</dbReference>
<comment type="similarity">
    <text evidence="2 5">Belongs to the pseudouridine synthase RluA family.</text>
</comment>
<dbReference type="InterPro" id="IPR050188">
    <property type="entry name" value="RluA_PseudoU_synthase"/>
</dbReference>
<evidence type="ECO:0000256" key="2">
    <source>
        <dbReference type="ARBA" id="ARBA00010876"/>
    </source>
</evidence>
<sequence>MQETMIPMLQFTVGPLERPTSLAGALRHFGISATLRRRLKHNGSCAVNGAPALLKDLVREGDRITVNLSINQHISPCPIPLDIAYEDAYLLVVNKPAGLLMHPTAAVRQNTLANAVAFHYHESGQQSSYHPMHRLDKNTSGLCLIAKAPHIQYAFDRKKSFYHRTYLAISEGRFPAKTAHISCPIGRCSDSIIKRRTCDNGKEAVSDFTRLAAADNCSLLSITLHTGRTHQIRVHSAYLGCPLAGDDLYGGHRTLLTRQALHAGKIEFIHPVTGNRLTVNSPLPTDIKHIIDKFGWNDIVHDYI</sequence>
<dbReference type="Proteomes" id="UP000017090">
    <property type="component" value="Unassembled WGS sequence"/>
</dbReference>
<comment type="function">
    <text evidence="5">Responsible for synthesis of pseudouridine from uracil.</text>
</comment>
<proteinExistence type="inferred from homology"/>
<feature type="active site" evidence="3">
    <location>
        <position position="136"/>
    </location>
</feature>
<dbReference type="InterPro" id="IPR020103">
    <property type="entry name" value="PsdUridine_synth_cat_dom_sf"/>
</dbReference>
<dbReference type="CDD" id="cd02869">
    <property type="entry name" value="PseudoU_synth_RluA_like"/>
    <property type="match status" value="1"/>
</dbReference>
<evidence type="ECO:0000313" key="7">
    <source>
        <dbReference type="EMBL" id="ERT62030.1"/>
    </source>
</evidence>
<dbReference type="AlphaFoldDB" id="U7URR6"/>
<evidence type="ECO:0000256" key="3">
    <source>
        <dbReference type="PIRSR" id="PIRSR606225-1"/>
    </source>
</evidence>
<accession>U7URR6</accession>
<dbReference type="STRING" id="1111454.HMPREF1250_1967"/>
<evidence type="ECO:0000256" key="5">
    <source>
        <dbReference type="RuleBase" id="RU362028"/>
    </source>
</evidence>
<feature type="domain" description="Pseudouridine synthase RsuA/RluA-like" evidence="6">
    <location>
        <begin position="89"/>
        <end position="237"/>
    </location>
</feature>
<dbReference type="eggNOG" id="COG0564">
    <property type="taxonomic scope" value="Bacteria"/>
</dbReference>
<evidence type="ECO:0000256" key="4">
    <source>
        <dbReference type="PROSITE-ProRule" id="PRU00182"/>
    </source>
</evidence>
<comment type="catalytic activity">
    <reaction evidence="1 5">
        <text>a uridine in RNA = a pseudouridine in RNA</text>
        <dbReference type="Rhea" id="RHEA:48348"/>
        <dbReference type="Rhea" id="RHEA-COMP:12068"/>
        <dbReference type="Rhea" id="RHEA-COMP:12069"/>
        <dbReference type="ChEBI" id="CHEBI:65314"/>
        <dbReference type="ChEBI" id="CHEBI:65315"/>
    </reaction>
</comment>
<reference evidence="7 8" key="1">
    <citation type="submission" date="2013-09" db="EMBL/GenBank/DDBJ databases">
        <authorList>
            <person name="Durkin A.S."/>
            <person name="Haft D.R."/>
            <person name="McCorrison J."/>
            <person name="Torralba M."/>
            <person name="Gillis M."/>
            <person name="Haft D.H."/>
            <person name="Methe B."/>
            <person name="Sutton G."/>
            <person name="Nelson K.E."/>
        </authorList>
    </citation>
    <scope>NUCLEOTIDE SEQUENCE [LARGE SCALE GENOMIC DNA]</scope>
    <source>
        <strain evidence="7 8">BV3C16-1</strain>
    </source>
</reference>
<dbReference type="GO" id="GO:0000455">
    <property type="term" value="P:enzyme-directed rRNA pseudouridine synthesis"/>
    <property type="evidence" value="ECO:0007669"/>
    <property type="project" value="TreeGrafter"/>
</dbReference>
<keyword evidence="4" id="KW-0694">RNA-binding</keyword>
<evidence type="ECO:0000313" key="8">
    <source>
        <dbReference type="Proteomes" id="UP000017090"/>
    </source>
</evidence>
<dbReference type="GO" id="GO:0140098">
    <property type="term" value="F:catalytic activity, acting on RNA"/>
    <property type="evidence" value="ECO:0007669"/>
    <property type="project" value="UniProtKB-ARBA"/>
</dbReference>
<dbReference type="NCBIfam" id="TIGR00005">
    <property type="entry name" value="rluA_subfam"/>
    <property type="match status" value="1"/>
</dbReference>
<keyword evidence="8" id="KW-1185">Reference proteome</keyword>
<dbReference type="Gene3D" id="3.30.2350.10">
    <property type="entry name" value="Pseudouridine synthase"/>
    <property type="match status" value="1"/>
</dbReference>
<dbReference type="Pfam" id="PF00849">
    <property type="entry name" value="PseudoU_synth_2"/>
    <property type="match status" value="1"/>
</dbReference>
<dbReference type="InterPro" id="IPR006145">
    <property type="entry name" value="PsdUridine_synth_RsuA/RluA"/>
</dbReference>
<name>U7URR6_9FIRM</name>
<dbReference type="GO" id="GO:0009982">
    <property type="term" value="F:pseudouridine synthase activity"/>
    <property type="evidence" value="ECO:0007669"/>
    <property type="project" value="InterPro"/>
</dbReference>
<comment type="caution">
    <text evidence="7">The sequence shown here is derived from an EMBL/GenBank/DDBJ whole genome shotgun (WGS) entry which is preliminary data.</text>
</comment>
<gene>
    <name evidence="7" type="ORF">HMPREF1250_1967</name>
</gene>
<dbReference type="PATRIC" id="fig|1111454.3.peg.303"/>
<evidence type="ECO:0000256" key="1">
    <source>
        <dbReference type="ARBA" id="ARBA00000073"/>
    </source>
</evidence>
<dbReference type="GO" id="GO:0003723">
    <property type="term" value="F:RNA binding"/>
    <property type="evidence" value="ECO:0007669"/>
    <property type="project" value="UniProtKB-KW"/>
</dbReference>
<dbReference type="InterPro" id="IPR006225">
    <property type="entry name" value="PsdUridine_synth_RluC/D"/>
</dbReference>
<dbReference type="EMBL" id="AWXA01000007">
    <property type="protein sequence ID" value="ERT62030.1"/>
    <property type="molecule type" value="Genomic_DNA"/>
</dbReference>
<dbReference type="EC" id="5.4.99.-" evidence="5"/>
<organism evidence="7 8">
    <name type="scientific">Megasphaera vaginalis</name>
    <name type="common">ex Srinivasan et al. 2021</name>
    <dbReference type="NCBI Taxonomy" id="1111454"/>
    <lineage>
        <taxon>Bacteria</taxon>
        <taxon>Bacillati</taxon>
        <taxon>Bacillota</taxon>
        <taxon>Negativicutes</taxon>
        <taxon>Veillonellales</taxon>
        <taxon>Veillonellaceae</taxon>
        <taxon>Megasphaera</taxon>
    </lineage>
</organism>
<dbReference type="PROSITE" id="PS50889">
    <property type="entry name" value="S4"/>
    <property type="match status" value="1"/>
</dbReference>
<keyword evidence="5 7" id="KW-0413">Isomerase</keyword>
<protein>
    <recommendedName>
        <fullName evidence="5">Pseudouridine synthase</fullName>
        <ecNumber evidence="5">5.4.99.-</ecNumber>
    </recommendedName>
</protein>
<dbReference type="PANTHER" id="PTHR21600">
    <property type="entry name" value="MITOCHONDRIAL RNA PSEUDOURIDINE SYNTHASE"/>
    <property type="match status" value="1"/>
</dbReference>
<evidence type="ECO:0000259" key="6">
    <source>
        <dbReference type="Pfam" id="PF00849"/>
    </source>
</evidence>